<evidence type="ECO:0000313" key="2">
    <source>
        <dbReference type="Proteomes" id="UP001596116"/>
    </source>
</evidence>
<dbReference type="RefSeq" id="WP_379878611.1">
    <property type="nucleotide sequence ID" value="NZ_JBHPON010000001.1"/>
</dbReference>
<protein>
    <submittedName>
        <fullName evidence="1">Rid family hydrolase</fullName>
    </submittedName>
</protein>
<sequence length="131" mass="14102">MGRSVESRVMPDLMKPIGPYSHYTKAGDFISISAIAGVDPATGDLVGDDVESQTVQILKAINAILEEAGSDWAHLLHVNVFLTDMSLFARMNEIYAGMLGDNRPARSVLEVRALPKAGALLTMNATAFEKP</sequence>
<name>A0ABW1KYM7_9PROT</name>
<dbReference type="EMBL" id="JBHPON010000001">
    <property type="protein sequence ID" value="MFC6035798.1"/>
    <property type="molecule type" value="Genomic_DNA"/>
</dbReference>
<dbReference type="PANTHER" id="PTHR11803">
    <property type="entry name" value="2-IMINOBUTANOATE/2-IMINOPROPANOATE DEAMINASE RIDA"/>
    <property type="match status" value="1"/>
</dbReference>
<evidence type="ECO:0000313" key="1">
    <source>
        <dbReference type="EMBL" id="MFC6035798.1"/>
    </source>
</evidence>
<dbReference type="InterPro" id="IPR035959">
    <property type="entry name" value="RutC-like_sf"/>
</dbReference>
<keyword evidence="2" id="KW-1185">Reference proteome</keyword>
<dbReference type="Proteomes" id="UP001596116">
    <property type="component" value="Unassembled WGS sequence"/>
</dbReference>
<dbReference type="PANTHER" id="PTHR11803:SF39">
    <property type="entry name" value="2-IMINOBUTANOATE_2-IMINOPROPANOATE DEAMINASE"/>
    <property type="match status" value="1"/>
</dbReference>
<comment type="caution">
    <text evidence="1">The sequence shown here is derived from an EMBL/GenBank/DDBJ whole genome shotgun (WGS) entry which is preliminary data.</text>
</comment>
<dbReference type="GO" id="GO:0016787">
    <property type="term" value="F:hydrolase activity"/>
    <property type="evidence" value="ECO:0007669"/>
    <property type="project" value="UniProtKB-KW"/>
</dbReference>
<dbReference type="CDD" id="cd00448">
    <property type="entry name" value="YjgF_YER057c_UK114_family"/>
    <property type="match status" value="1"/>
</dbReference>
<reference evidence="1 2" key="1">
    <citation type="submission" date="2024-09" db="EMBL/GenBank/DDBJ databases">
        <authorList>
            <person name="Zhang Z.-H."/>
        </authorList>
    </citation>
    <scope>NUCLEOTIDE SEQUENCE [LARGE SCALE GENOMIC DNA]</scope>
    <source>
        <strain evidence="1 2">HHTR114</strain>
    </source>
</reference>
<gene>
    <name evidence="1" type="ORF">ACFMB1_09605</name>
</gene>
<dbReference type="SUPFAM" id="SSF55298">
    <property type="entry name" value="YjgF-like"/>
    <property type="match status" value="1"/>
</dbReference>
<dbReference type="Pfam" id="PF01042">
    <property type="entry name" value="Ribonuc_L-PSP"/>
    <property type="match status" value="1"/>
</dbReference>
<organism evidence="1 2">
    <name type="scientific">Hyphococcus aureus</name>
    <dbReference type="NCBI Taxonomy" id="2666033"/>
    <lineage>
        <taxon>Bacteria</taxon>
        <taxon>Pseudomonadati</taxon>
        <taxon>Pseudomonadota</taxon>
        <taxon>Alphaproteobacteria</taxon>
        <taxon>Parvularculales</taxon>
        <taxon>Parvularculaceae</taxon>
        <taxon>Hyphococcus</taxon>
    </lineage>
</organism>
<keyword evidence="1" id="KW-0378">Hydrolase</keyword>
<accession>A0ABW1KYM7</accession>
<proteinExistence type="predicted"/>
<dbReference type="Gene3D" id="3.30.1330.40">
    <property type="entry name" value="RutC-like"/>
    <property type="match status" value="1"/>
</dbReference>
<dbReference type="InterPro" id="IPR006175">
    <property type="entry name" value="YjgF/YER057c/UK114"/>
</dbReference>